<dbReference type="Pfam" id="PF00487">
    <property type="entry name" value="FA_desaturase"/>
    <property type="match status" value="1"/>
</dbReference>
<dbReference type="GO" id="GO:0008610">
    <property type="term" value="P:lipid biosynthetic process"/>
    <property type="evidence" value="ECO:0007669"/>
    <property type="project" value="UniProtKB-ARBA"/>
</dbReference>
<dbReference type="EMBL" id="CP014224">
    <property type="protein sequence ID" value="ANW94914.1"/>
    <property type="molecule type" value="Genomic_DNA"/>
</dbReference>
<dbReference type="GO" id="GO:0016717">
    <property type="term" value="F:oxidoreductase activity, acting on paired donors, with oxidation of a pair of donors resulting in the reduction of molecular oxygen to two molecules of water"/>
    <property type="evidence" value="ECO:0007669"/>
    <property type="project" value="TreeGrafter"/>
</dbReference>
<reference evidence="3 4" key="1">
    <citation type="submission" date="2016-02" db="EMBL/GenBank/DDBJ databases">
        <authorList>
            <person name="Wen L."/>
            <person name="He K."/>
            <person name="Yang H."/>
        </authorList>
    </citation>
    <scope>NUCLEOTIDE SEQUENCE [LARGE SCALE GENOMIC DNA]</scope>
    <source>
        <strain evidence="3 4">CZ1127</strain>
    </source>
</reference>
<dbReference type="PANTHER" id="PTHR19353:SF19">
    <property type="entry name" value="DELTA(5) FATTY ACID DESATURASE C-RELATED"/>
    <property type="match status" value="1"/>
</dbReference>
<keyword evidence="4" id="KW-1185">Reference proteome</keyword>
<dbReference type="InterPro" id="IPR012171">
    <property type="entry name" value="Fatty_acid_desaturase"/>
</dbReference>
<feature type="transmembrane region" description="Helical" evidence="1">
    <location>
        <begin position="212"/>
        <end position="233"/>
    </location>
</feature>
<organism evidence="3 4">
    <name type="scientific">Wenyingzhuangia fucanilytica</name>
    <dbReference type="NCBI Taxonomy" id="1790137"/>
    <lineage>
        <taxon>Bacteria</taxon>
        <taxon>Pseudomonadati</taxon>
        <taxon>Bacteroidota</taxon>
        <taxon>Flavobacteriia</taxon>
        <taxon>Flavobacteriales</taxon>
        <taxon>Flavobacteriaceae</taxon>
        <taxon>Wenyingzhuangia</taxon>
    </lineage>
</organism>
<feature type="domain" description="Fatty acid desaturase" evidence="2">
    <location>
        <begin position="69"/>
        <end position="339"/>
    </location>
</feature>
<protein>
    <submittedName>
        <fullName evidence="3">Fatty acid desaturase</fullName>
    </submittedName>
</protein>
<accession>A0A1B1Y2B8</accession>
<dbReference type="PIRSF" id="PIRSF015921">
    <property type="entry name" value="FA_sphinglp_des"/>
    <property type="match status" value="1"/>
</dbReference>
<keyword evidence="1" id="KW-0472">Membrane</keyword>
<name>A0A1B1Y2B8_9FLAO</name>
<evidence type="ECO:0000256" key="1">
    <source>
        <dbReference type="SAM" id="Phobius"/>
    </source>
</evidence>
<evidence type="ECO:0000259" key="2">
    <source>
        <dbReference type="Pfam" id="PF00487"/>
    </source>
</evidence>
<evidence type="ECO:0000313" key="3">
    <source>
        <dbReference type="EMBL" id="ANW94914.1"/>
    </source>
</evidence>
<dbReference type="STRING" id="1790137.AXE80_00775"/>
<proteinExistence type="predicted"/>
<dbReference type="RefSeq" id="WP_068824019.1">
    <property type="nucleotide sequence ID" value="NZ_CP014224.1"/>
</dbReference>
<dbReference type="OrthoDB" id="104711at2"/>
<keyword evidence="1" id="KW-0812">Transmembrane</keyword>
<dbReference type="InterPro" id="IPR005804">
    <property type="entry name" value="FA_desaturase_dom"/>
</dbReference>
<gene>
    <name evidence="3" type="ORF">AXE80_00775</name>
</gene>
<evidence type="ECO:0000313" key="4">
    <source>
        <dbReference type="Proteomes" id="UP000092967"/>
    </source>
</evidence>
<feature type="transmembrane region" description="Helical" evidence="1">
    <location>
        <begin position="162"/>
        <end position="181"/>
    </location>
</feature>
<dbReference type="GO" id="GO:0016020">
    <property type="term" value="C:membrane"/>
    <property type="evidence" value="ECO:0007669"/>
    <property type="project" value="TreeGrafter"/>
</dbReference>
<dbReference type="Proteomes" id="UP000092967">
    <property type="component" value="Chromosome"/>
</dbReference>
<sequence>MLQVSFSRETNNQFFKTLNQRVNKYFKDNNLKRTGNWVLYSKAVLMFSLLFIPYLALMFFPMGNAYRILMCVLMGLGMAGVGMNVMHDSNHGSFSSKWWVNQLMGNSIYILAGNVYNWKVQHNLLHHTYTNIEGIDEDIDIQGVIRLSKHEPWKRFHKYQRFYAFFLYGLLTIQWALVVDFRQTPKYIKHKLSAEGELNPAKEWTLLIMTKIVYYLFWLALPLLVMPIAWYQWLIGFMVMHYVAGLVLSVVFQLAHITDAVEVISPEQLESEKRSWAAHQLQETANFATKNKVVSFFLGGLNYQIEHHIFPTISHVHYKDISKIVKKTAKEFELPYHEYETIKEALAAHINQLIILGKQPQMG</sequence>
<keyword evidence="1" id="KW-1133">Transmembrane helix</keyword>
<dbReference type="KEGG" id="wfu:AXE80_00775"/>
<dbReference type="AlphaFoldDB" id="A0A1B1Y2B8"/>
<feature type="transmembrane region" description="Helical" evidence="1">
    <location>
        <begin position="239"/>
        <end position="257"/>
    </location>
</feature>
<feature type="transmembrane region" description="Helical" evidence="1">
    <location>
        <begin position="37"/>
        <end position="60"/>
    </location>
</feature>
<dbReference type="PANTHER" id="PTHR19353">
    <property type="entry name" value="FATTY ACID DESATURASE 2"/>
    <property type="match status" value="1"/>
</dbReference>
<dbReference type="CDD" id="cd03506">
    <property type="entry name" value="Delta6-FADS-like"/>
    <property type="match status" value="1"/>
</dbReference>
<feature type="transmembrane region" description="Helical" evidence="1">
    <location>
        <begin position="66"/>
        <end position="86"/>
    </location>
</feature>